<dbReference type="PANTHER" id="PTHR31189">
    <property type="entry name" value="OS03G0336100 PROTEIN-RELATED"/>
    <property type="match status" value="1"/>
</dbReference>
<evidence type="ECO:0000313" key="6">
    <source>
        <dbReference type="EMBL" id="KAH6821927.1"/>
    </source>
</evidence>
<accession>A0AAD4IUR3</accession>
<dbReference type="GO" id="GO:0045735">
    <property type="term" value="F:nutrient reservoir activity"/>
    <property type="evidence" value="ECO:0007669"/>
    <property type="project" value="UniProtKB-KW"/>
</dbReference>
<feature type="domain" description="Cupin type-1" evidence="5">
    <location>
        <begin position="192"/>
        <end position="333"/>
    </location>
</feature>
<dbReference type="EMBL" id="SDAM02001762">
    <property type="protein sequence ID" value="KAH6821927.1"/>
    <property type="molecule type" value="Genomic_DNA"/>
</dbReference>
<evidence type="ECO:0000256" key="1">
    <source>
        <dbReference type="ARBA" id="ARBA00007178"/>
    </source>
</evidence>
<dbReference type="CDD" id="cd02243">
    <property type="entry name" value="cupin_11S_legumin_C"/>
    <property type="match status" value="1"/>
</dbReference>
<evidence type="ECO:0000256" key="3">
    <source>
        <dbReference type="ARBA" id="ARBA00023129"/>
    </source>
</evidence>
<dbReference type="InterPro" id="IPR050253">
    <property type="entry name" value="Seed_Storage-Functional"/>
</dbReference>
<gene>
    <name evidence="6" type="ORF">C2S53_016652</name>
</gene>
<comment type="similarity">
    <text evidence="1">Belongs to the 11S seed storage protein (globulins) family.</text>
</comment>
<name>A0AAD4IUR3_PERFH</name>
<dbReference type="SMART" id="SM00835">
    <property type="entry name" value="Cupin_1"/>
    <property type="match status" value="2"/>
</dbReference>
<dbReference type="Gene3D" id="2.60.120.10">
    <property type="entry name" value="Jelly Rolls"/>
    <property type="match status" value="2"/>
</dbReference>
<keyword evidence="7" id="KW-1185">Reference proteome</keyword>
<organism evidence="6 7">
    <name type="scientific">Perilla frutescens var. hirtella</name>
    <name type="common">Perilla citriodora</name>
    <name type="synonym">Perilla setoyensis</name>
    <dbReference type="NCBI Taxonomy" id="608512"/>
    <lineage>
        <taxon>Eukaryota</taxon>
        <taxon>Viridiplantae</taxon>
        <taxon>Streptophyta</taxon>
        <taxon>Embryophyta</taxon>
        <taxon>Tracheophyta</taxon>
        <taxon>Spermatophyta</taxon>
        <taxon>Magnoliopsida</taxon>
        <taxon>eudicotyledons</taxon>
        <taxon>Gunneridae</taxon>
        <taxon>Pentapetalae</taxon>
        <taxon>asterids</taxon>
        <taxon>lamiids</taxon>
        <taxon>Lamiales</taxon>
        <taxon>Lamiaceae</taxon>
        <taxon>Nepetoideae</taxon>
        <taxon>Elsholtzieae</taxon>
        <taxon>Perilla</taxon>
    </lineage>
</organism>
<dbReference type="PRINTS" id="PR00439">
    <property type="entry name" value="11SGLOBULIN"/>
</dbReference>
<dbReference type="InterPro" id="IPR006045">
    <property type="entry name" value="Cupin_1"/>
</dbReference>
<dbReference type="InterPro" id="IPR014710">
    <property type="entry name" value="RmlC-like_jellyroll"/>
</dbReference>
<dbReference type="CDD" id="cd02242">
    <property type="entry name" value="cupin_11S_legumin_N"/>
    <property type="match status" value="1"/>
</dbReference>
<comment type="caution">
    <text evidence="6">The sequence shown here is derived from an EMBL/GenBank/DDBJ whole genome shotgun (WGS) entry which is preliminary data.</text>
</comment>
<sequence length="339" mass="36841">MELNLLPQKADTTVFEGEGGAYYAWTAAKTPAVVQAAVGAGKFVLQPRGFAFPHYSDTSKIGYVFQGTCTVGLILPNNEEEKIIIINKGDAIPLQIGTISWWFNNGDSDLTIIFIGESRQSYTPGQFDYFFLAGAIGILAGFSTEFISNIYGLNDAQSKELAKSQSNTLIIKVGANIHMPNKSNCKKEGYAINLDAMLSSNAKVEITAEDSPLIDKIGLSPSLVRLEPETILNPSYSMEHRIIYVIKGQGRIQIVGLNGARVLDEIVEEGQLIVVPKFFVAALLANHKGLEFFCVSTSSRPFSKQIAGNTSPYKALSSSVLEAALNLSPEFVNIFKSKL</sequence>
<reference evidence="6 7" key="1">
    <citation type="journal article" date="2021" name="Nat. Commun.">
        <title>Incipient diploidization of the medicinal plant Perilla within 10,000 years.</title>
        <authorList>
            <person name="Zhang Y."/>
            <person name="Shen Q."/>
            <person name="Leng L."/>
            <person name="Zhang D."/>
            <person name="Chen S."/>
            <person name="Shi Y."/>
            <person name="Ning Z."/>
            <person name="Chen S."/>
        </authorList>
    </citation>
    <scope>NUCLEOTIDE SEQUENCE [LARGE SCALE GENOMIC DNA]</scope>
    <source>
        <strain evidence="7">cv. PC099</strain>
    </source>
</reference>
<protein>
    <recommendedName>
        <fullName evidence="5">Cupin type-1 domain-containing protein</fullName>
    </recommendedName>
</protein>
<keyword evidence="4" id="KW-1015">Disulfide bond</keyword>
<dbReference type="SUPFAM" id="SSF51182">
    <property type="entry name" value="RmlC-like cupins"/>
    <property type="match status" value="1"/>
</dbReference>
<evidence type="ECO:0000259" key="5">
    <source>
        <dbReference type="SMART" id="SM00835"/>
    </source>
</evidence>
<keyword evidence="3" id="KW-0708">Seed storage protein</keyword>
<evidence type="ECO:0000256" key="2">
    <source>
        <dbReference type="ARBA" id="ARBA00022761"/>
    </source>
</evidence>
<feature type="domain" description="Cupin type-1" evidence="5">
    <location>
        <begin position="3"/>
        <end position="159"/>
    </location>
</feature>
<dbReference type="AlphaFoldDB" id="A0AAD4IUR3"/>
<dbReference type="Proteomes" id="UP001190926">
    <property type="component" value="Unassembled WGS sequence"/>
</dbReference>
<dbReference type="Pfam" id="PF00190">
    <property type="entry name" value="Cupin_1"/>
    <property type="match status" value="2"/>
</dbReference>
<proteinExistence type="inferred from homology"/>
<keyword evidence="2" id="KW-0758">Storage protein</keyword>
<evidence type="ECO:0000313" key="7">
    <source>
        <dbReference type="Proteomes" id="UP001190926"/>
    </source>
</evidence>
<dbReference type="InterPro" id="IPR011051">
    <property type="entry name" value="RmlC_Cupin_sf"/>
</dbReference>
<dbReference type="PANTHER" id="PTHR31189:SF45">
    <property type="entry name" value="OS09G0552500 PROTEIN"/>
    <property type="match status" value="1"/>
</dbReference>
<evidence type="ECO:0000256" key="4">
    <source>
        <dbReference type="ARBA" id="ARBA00023157"/>
    </source>
</evidence>
<dbReference type="InterPro" id="IPR006044">
    <property type="entry name" value="11S_seedstore_pln"/>
</dbReference>